<dbReference type="EMBL" id="FZOJ01000060">
    <property type="protein sequence ID" value="SNT24232.1"/>
    <property type="molecule type" value="Genomic_DNA"/>
</dbReference>
<organism evidence="1 2">
    <name type="scientific">Anaerovirgula multivorans</name>
    <dbReference type="NCBI Taxonomy" id="312168"/>
    <lineage>
        <taxon>Bacteria</taxon>
        <taxon>Bacillati</taxon>
        <taxon>Bacillota</taxon>
        <taxon>Clostridia</taxon>
        <taxon>Peptostreptococcales</taxon>
        <taxon>Natronincolaceae</taxon>
        <taxon>Anaerovirgula</taxon>
    </lineage>
</organism>
<reference evidence="1 2" key="1">
    <citation type="submission" date="2017-06" db="EMBL/GenBank/DDBJ databases">
        <authorList>
            <person name="Kim H.J."/>
            <person name="Triplett B.A."/>
        </authorList>
    </citation>
    <scope>NUCLEOTIDE SEQUENCE [LARGE SCALE GENOMIC DNA]</scope>
    <source>
        <strain evidence="1 2">SCA</strain>
    </source>
</reference>
<accession>A0A239L2N1</accession>
<protein>
    <submittedName>
        <fullName evidence="1">Uncharacterized protein</fullName>
    </submittedName>
</protein>
<evidence type="ECO:0000313" key="1">
    <source>
        <dbReference type="EMBL" id="SNT24232.1"/>
    </source>
</evidence>
<dbReference type="AlphaFoldDB" id="A0A239L2N1"/>
<name>A0A239L2N1_9FIRM</name>
<keyword evidence="2" id="KW-1185">Reference proteome</keyword>
<evidence type="ECO:0000313" key="2">
    <source>
        <dbReference type="Proteomes" id="UP000198304"/>
    </source>
</evidence>
<sequence>MCEQVKALDIHVGGIRKSAFKANQYSLRDGADTKHKGTVDCVKMIYCK</sequence>
<dbReference type="Proteomes" id="UP000198304">
    <property type="component" value="Unassembled WGS sequence"/>
</dbReference>
<gene>
    <name evidence="1" type="ORF">SAMN05446037_106011</name>
</gene>
<proteinExistence type="predicted"/>